<evidence type="ECO:0000313" key="1">
    <source>
        <dbReference type="EMBL" id="KAG9475574.1"/>
    </source>
</evidence>
<gene>
    <name evidence="1" type="ORF">GDO78_003791</name>
</gene>
<protein>
    <submittedName>
        <fullName evidence="1">Uncharacterized protein</fullName>
    </submittedName>
</protein>
<accession>A0A8J6EVP3</accession>
<organism evidence="1 2">
    <name type="scientific">Eleutherodactylus coqui</name>
    <name type="common">Puerto Rican coqui</name>
    <dbReference type="NCBI Taxonomy" id="57060"/>
    <lineage>
        <taxon>Eukaryota</taxon>
        <taxon>Metazoa</taxon>
        <taxon>Chordata</taxon>
        <taxon>Craniata</taxon>
        <taxon>Vertebrata</taxon>
        <taxon>Euteleostomi</taxon>
        <taxon>Amphibia</taxon>
        <taxon>Batrachia</taxon>
        <taxon>Anura</taxon>
        <taxon>Neobatrachia</taxon>
        <taxon>Hyloidea</taxon>
        <taxon>Eleutherodactylidae</taxon>
        <taxon>Eleutherodactylinae</taxon>
        <taxon>Eleutherodactylus</taxon>
        <taxon>Eleutherodactylus</taxon>
    </lineage>
</organism>
<evidence type="ECO:0000313" key="2">
    <source>
        <dbReference type="Proteomes" id="UP000770717"/>
    </source>
</evidence>
<sequence length="109" mass="12686">MVTNTKQLFTYDQCPYIGKCEDIPYNIDKIYKDEEIHAHIAHYLATDFKHFVLCSLQETSWTSCGIPHAPSQCAICQEEILSQLHLTKRYMPNCMENQKKGAKLCKPFR</sequence>
<dbReference type="Proteomes" id="UP000770717">
    <property type="component" value="Unassembled WGS sequence"/>
</dbReference>
<name>A0A8J6EVP3_ELECQ</name>
<dbReference type="EMBL" id="WNTK01000012">
    <property type="protein sequence ID" value="KAG9475574.1"/>
    <property type="molecule type" value="Genomic_DNA"/>
</dbReference>
<proteinExistence type="predicted"/>
<dbReference type="AlphaFoldDB" id="A0A8J6EVP3"/>
<comment type="caution">
    <text evidence="1">The sequence shown here is derived from an EMBL/GenBank/DDBJ whole genome shotgun (WGS) entry which is preliminary data.</text>
</comment>
<reference evidence="1" key="1">
    <citation type="thesis" date="2020" institute="ProQuest LLC" country="789 East Eisenhower Parkway, Ann Arbor, MI, USA">
        <title>Comparative Genomics and Chromosome Evolution.</title>
        <authorList>
            <person name="Mudd A.B."/>
        </authorList>
    </citation>
    <scope>NUCLEOTIDE SEQUENCE</scope>
    <source>
        <strain evidence="1">HN-11 Male</strain>
        <tissue evidence="1">Kidney and liver</tissue>
    </source>
</reference>
<keyword evidence="2" id="KW-1185">Reference proteome</keyword>